<accession>A0A8X7CIM6</accession>
<comment type="caution">
    <text evidence="2">The sequence shown here is derived from an EMBL/GenBank/DDBJ whole genome shotgun (WGS) entry which is preliminary data.</text>
</comment>
<sequence>MASHFCLFLKVDWFTPSKKPYDEPCFPLNHKPRLPFTVFLAHRSSVIGTVQHVWARRSGFNKKSRKSETKQCYISVSREPAHGCPCIPLCPFSIKVKEVAEKSMKRAAVEENSLSLDNLLTVSGDGAWKTRGHSSLIGVCTVIGAETGKV</sequence>
<dbReference type="Proteomes" id="UP000886998">
    <property type="component" value="Unassembled WGS sequence"/>
</dbReference>
<dbReference type="InterPro" id="IPR049012">
    <property type="entry name" value="Mutator_transp_dom"/>
</dbReference>
<protein>
    <recommendedName>
        <fullName evidence="1">Mutator-like transposase domain-containing protein</fullName>
    </recommendedName>
</protein>
<feature type="domain" description="Mutator-like transposase" evidence="1">
    <location>
        <begin position="94"/>
        <end position="150"/>
    </location>
</feature>
<dbReference type="EMBL" id="BMAV01020765">
    <property type="protein sequence ID" value="GFY74464.1"/>
    <property type="molecule type" value="Genomic_DNA"/>
</dbReference>
<organism evidence="2 3">
    <name type="scientific">Trichonephila inaurata madagascariensis</name>
    <dbReference type="NCBI Taxonomy" id="2747483"/>
    <lineage>
        <taxon>Eukaryota</taxon>
        <taxon>Metazoa</taxon>
        <taxon>Ecdysozoa</taxon>
        <taxon>Arthropoda</taxon>
        <taxon>Chelicerata</taxon>
        <taxon>Arachnida</taxon>
        <taxon>Araneae</taxon>
        <taxon>Araneomorphae</taxon>
        <taxon>Entelegynae</taxon>
        <taxon>Araneoidea</taxon>
        <taxon>Nephilidae</taxon>
        <taxon>Trichonephila</taxon>
        <taxon>Trichonephila inaurata</taxon>
    </lineage>
</organism>
<name>A0A8X7CIM6_9ARAC</name>
<evidence type="ECO:0000259" key="1">
    <source>
        <dbReference type="Pfam" id="PF20700"/>
    </source>
</evidence>
<dbReference type="AlphaFoldDB" id="A0A8X7CIM6"/>
<proteinExistence type="predicted"/>
<evidence type="ECO:0000313" key="2">
    <source>
        <dbReference type="EMBL" id="GFY74464.1"/>
    </source>
</evidence>
<keyword evidence="3" id="KW-1185">Reference proteome</keyword>
<evidence type="ECO:0000313" key="3">
    <source>
        <dbReference type="Proteomes" id="UP000886998"/>
    </source>
</evidence>
<gene>
    <name evidence="2" type="ORF">TNIN_175441</name>
</gene>
<reference evidence="2" key="1">
    <citation type="submission" date="2020-08" db="EMBL/GenBank/DDBJ databases">
        <title>Multicomponent nature underlies the extraordinary mechanical properties of spider dragline silk.</title>
        <authorList>
            <person name="Kono N."/>
            <person name="Nakamura H."/>
            <person name="Mori M."/>
            <person name="Yoshida Y."/>
            <person name="Ohtoshi R."/>
            <person name="Malay A.D."/>
            <person name="Moran D.A.P."/>
            <person name="Tomita M."/>
            <person name="Numata K."/>
            <person name="Arakawa K."/>
        </authorList>
    </citation>
    <scope>NUCLEOTIDE SEQUENCE</scope>
</reference>
<dbReference type="Pfam" id="PF20700">
    <property type="entry name" value="Mutator"/>
    <property type="match status" value="1"/>
</dbReference>